<name>A0A0R2PSA8_9GAMM</name>
<dbReference type="InterPro" id="IPR009367">
    <property type="entry name" value="Elm1-like"/>
</dbReference>
<dbReference type="Proteomes" id="UP000050874">
    <property type="component" value="Unassembled WGS sequence"/>
</dbReference>
<evidence type="ECO:0000313" key="1">
    <source>
        <dbReference type="EMBL" id="KRO41055.1"/>
    </source>
</evidence>
<proteinExistence type="predicted"/>
<evidence type="ECO:0000313" key="2">
    <source>
        <dbReference type="Proteomes" id="UP000050874"/>
    </source>
</evidence>
<dbReference type="Pfam" id="PF06258">
    <property type="entry name" value="Mito_fiss_Elm1"/>
    <property type="match status" value="1"/>
</dbReference>
<dbReference type="AlphaFoldDB" id="A0A0R2PSA8"/>
<organism evidence="1 2">
    <name type="scientific">SAR86 cluster bacterium BACL1 MAG-120920-bin57</name>
    <dbReference type="NCBI Taxonomy" id="1655571"/>
    <lineage>
        <taxon>Bacteria</taxon>
        <taxon>Pseudomonadati</taxon>
        <taxon>Pseudomonadota</taxon>
        <taxon>Gammaproteobacteria</taxon>
        <taxon>SAR86 cluster</taxon>
    </lineage>
</organism>
<sequence length="323" mass="36637">MHIYWFQDSKIGHLNQVQALLGEMAKEIDFSITKISCQDRKILNWLQPYSTPEYIEESEDELTLLIGAGHSTYPCILKTQKLFKQSKSIISVAILKPSFNSNAFDLICAPEHDYPGRIKARNIHTFKGSLALISSVEPIKNKAMIAIGGSSKHYLFDDDLVEKQIKYILTTHPEHHFQIYNSRRTPENLNKKILSMSNAFANFSFIDSRTTVASSFQDALHSSEIKFVTPDSSNLVFEALSSRGKTYLMQIEGFRRFKIFTSKKIRKVMTSLVNSEQVGTISVSTLAEGLKVHKIQHPSVHAEPLAEVKKTAYAVLKLLNERR</sequence>
<comment type="caution">
    <text evidence="1">The sequence shown here is derived from an EMBL/GenBank/DDBJ whole genome shotgun (WGS) entry which is preliminary data.</text>
</comment>
<evidence type="ECO:0008006" key="3">
    <source>
        <dbReference type="Google" id="ProtNLM"/>
    </source>
</evidence>
<gene>
    <name evidence="1" type="ORF">ABR63_07055</name>
</gene>
<protein>
    <recommendedName>
        <fullName evidence="3">Nucleoside-diphosphate sugar epimerase</fullName>
    </recommendedName>
</protein>
<reference evidence="2" key="1">
    <citation type="submission" date="2015-10" db="EMBL/GenBank/DDBJ databases">
        <title>Metagenome-Assembled Genomes uncover a global brackish microbiome.</title>
        <authorList>
            <person name="Hugerth L.W."/>
            <person name="Larsson J."/>
            <person name="Alneberg J."/>
            <person name="Lindh M.V."/>
            <person name="Legrand C."/>
            <person name="Pinhassi J."/>
            <person name="Andersson A."/>
        </authorList>
    </citation>
    <scope>NUCLEOTIDE SEQUENCE [LARGE SCALE GENOMIC DNA]</scope>
</reference>
<accession>A0A0R2PSA8</accession>
<dbReference type="EMBL" id="LIAV01000031">
    <property type="protein sequence ID" value="KRO41055.1"/>
    <property type="molecule type" value="Genomic_DNA"/>
</dbReference>